<keyword evidence="2" id="KW-1185">Reference proteome</keyword>
<protein>
    <submittedName>
        <fullName evidence="1">SAM-dependent methyltransferase</fullName>
    </submittedName>
</protein>
<dbReference type="InterPro" id="IPR029063">
    <property type="entry name" value="SAM-dependent_MTases_sf"/>
</dbReference>
<comment type="caution">
    <text evidence="1">The sequence shown here is derived from an EMBL/GenBank/DDBJ whole genome shotgun (WGS) entry which is preliminary data.</text>
</comment>
<dbReference type="CDD" id="cd02440">
    <property type="entry name" value="AdoMet_MTases"/>
    <property type="match status" value="1"/>
</dbReference>
<dbReference type="Gene3D" id="3.40.50.150">
    <property type="entry name" value="Vaccinia Virus protein VP39"/>
    <property type="match status" value="1"/>
</dbReference>
<dbReference type="EMBL" id="JACCFS010000001">
    <property type="protein sequence ID" value="NYJ32454.1"/>
    <property type="molecule type" value="Genomic_DNA"/>
</dbReference>
<proteinExistence type="predicted"/>
<keyword evidence="1" id="KW-0808">Transferase</keyword>
<dbReference type="RefSeq" id="WP_179820272.1">
    <property type="nucleotide sequence ID" value="NZ_JACCFS010000001.1"/>
</dbReference>
<name>A0A7Z0EIE5_9ACTN</name>
<gene>
    <name evidence="1" type="ORF">HNR10_000335</name>
</gene>
<dbReference type="AlphaFoldDB" id="A0A7Z0EIE5"/>
<accession>A0A7Z0EIE5</accession>
<dbReference type="GO" id="GO:0032259">
    <property type="term" value="P:methylation"/>
    <property type="evidence" value="ECO:0007669"/>
    <property type="project" value="UniProtKB-KW"/>
</dbReference>
<dbReference type="Proteomes" id="UP000572051">
    <property type="component" value="Unassembled WGS sequence"/>
</dbReference>
<dbReference type="SUPFAM" id="SSF53335">
    <property type="entry name" value="S-adenosyl-L-methionine-dependent methyltransferases"/>
    <property type="match status" value="1"/>
</dbReference>
<sequence>MDGDPASSDLDLRVADLRDVAGEASTDGRGFDLIWSSDVVWPATFEDPAGIVRTLVRALAPGGVLALYTTNYYQSMFLPGHSRLERLVRTASELTWGLPGDGPTHYERLGAWMRAAGLADVEPRVHPVSASSTEPTARAYLERIVWPEMRHAAASHGRAAGMGEADLARAEELLDPDSAEWIGADPDAYVVQPTILWTGRASTG</sequence>
<evidence type="ECO:0000313" key="1">
    <source>
        <dbReference type="EMBL" id="NYJ32454.1"/>
    </source>
</evidence>
<organism evidence="1 2">
    <name type="scientific">Nocardiopsis aegyptia</name>
    <dbReference type="NCBI Taxonomy" id="220378"/>
    <lineage>
        <taxon>Bacteria</taxon>
        <taxon>Bacillati</taxon>
        <taxon>Actinomycetota</taxon>
        <taxon>Actinomycetes</taxon>
        <taxon>Streptosporangiales</taxon>
        <taxon>Nocardiopsidaceae</taxon>
        <taxon>Nocardiopsis</taxon>
    </lineage>
</organism>
<reference evidence="1 2" key="1">
    <citation type="submission" date="2020-07" db="EMBL/GenBank/DDBJ databases">
        <title>Sequencing the genomes of 1000 actinobacteria strains.</title>
        <authorList>
            <person name="Klenk H.-P."/>
        </authorList>
    </citation>
    <scope>NUCLEOTIDE SEQUENCE [LARGE SCALE GENOMIC DNA]</scope>
    <source>
        <strain evidence="1 2">DSM 44442</strain>
    </source>
</reference>
<evidence type="ECO:0000313" key="2">
    <source>
        <dbReference type="Proteomes" id="UP000572051"/>
    </source>
</evidence>
<keyword evidence="1" id="KW-0489">Methyltransferase</keyword>
<dbReference type="GO" id="GO:0008168">
    <property type="term" value="F:methyltransferase activity"/>
    <property type="evidence" value="ECO:0007669"/>
    <property type="project" value="UniProtKB-KW"/>
</dbReference>